<evidence type="ECO:0000256" key="3">
    <source>
        <dbReference type="ARBA" id="ARBA00022737"/>
    </source>
</evidence>
<dbReference type="EMBL" id="QCYY01001287">
    <property type="protein sequence ID" value="ROT79129.1"/>
    <property type="molecule type" value="Genomic_DNA"/>
</dbReference>
<keyword evidence="6" id="KW-0325">Glycoprotein</keyword>
<dbReference type="InterPro" id="IPR023415">
    <property type="entry name" value="LDLR_class-A_CS"/>
</dbReference>
<dbReference type="PROSITE" id="PS01209">
    <property type="entry name" value="LDLRA_1"/>
    <property type="match status" value="1"/>
</dbReference>
<feature type="compositionally biased region" description="Basic residues" evidence="8">
    <location>
        <begin position="457"/>
        <end position="481"/>
    </location>
</feature>
<protein>
    <submittedName>
        <fullName evidence="12">Putative glycine receptor subunit alpha-3</fullName>
    </submittedName>
</protein>
<dbReference type="InterPro" id="IPR036719">
    <property type="entry name" value="Neuro-gated_channel_TM_sf"/>
</dbReference>
<feature type="transmembrane region" description="Helical" evidence="9">
    <location>
        <begin position="659"/>
        <end position="677"/>
    </location>
</feature>
<dbReference type="SUPFAM" id="SSF90112">
    <property type="entry name" value="Neurotransmitter-gated ion-channel transmembrane pore"/>
    <property type="match status" value="1"/>
</dbReference>
<feature type="transmembrane region" description="Helical" evidence="9">
    <location>
        <begin position="705"/>
        <end position="724"/>
    </location>
</feature>
<feature type="transmembrane region" description="Helical" evidence="9">
    <location>
        <begin position="627"/>
        <end position="647"/>
    </location>
</feature>
<keyword evidence="9" id="KW-1133">Transmembrane helix</keyword>
<evidence type="ECO:0000256" key="4">
    <source>
        <dbReference type="ARBA" id="ARBA00023136"/>
    </source>
</evidence>
<dbReference type="InterPro" id="IPR018000">
    <property type="entry name" value="Neurotransmitter_ion_chnl_CS"/>
</dbReference>
<keyword evidence="12" id="KW-0675">Receptor</keyword>
<dbReference type="Gene3D" id="2.60.120.200">
    <property type="match status" value="1"/>
</dbReference>
<evidence type="ECO:0000259" key="10">
    <source>
        <dbReference type="PROSITE" id="PS50041"/>
    </source>
</evidence>
<feature type="transmembrane region" description="Helical" evidence="9">
    <location>
        <begin position="593"/>
        <end position="615"/>
    </location>
</feature>
<organism evidence="12 13">
    <name type="scientific">Penaeus vannamei</name>
    <name type="common">Whiteleg shrimp</name>
    <name type="synonym">Litopenaeus vannamei</name>
    <dbReference type="NCBI Taxonomy" id="6689"/>
    <lineage>
        <taxon>Eukaryota</taxon>
        <taxon>Metazoa</taxon>
        <taxon>Ecdysozoa</taxon>
        <taxon>Arthropoda</taxon>
        <taxon>Crustacea</taxon>
        <taxon>Multicrustacea</taxon>
        <taxon>Malacostraca</taxon>
        <taxon>Eumalacostraca</taxon>
        <taxon>Eucarida</taxon>
        <taxon>Decapoda</taxon>
        <taxon>Dendrobranchiata</taxon>
        <taxon>Penaeoidea</taxon>
        <taxon>Penaeidae</taxon>
        <taxon>Penaeus</taxon>
    </lineage>
</organism>
<feature type="disulfide bond" evidence="7">
    <location>
        <begin position="356"/>
        <end position="371"/>
    </location>
</feature>
<dbReference type="SMART" id="SM00192">
    <property type="entry name" value="LDLa"/>
    <property type="match status" value="1"/>
</dbReference>
<dbReference type="PROSITE" id="PS51828">
    <property type="entry name" value="PTX_2"/>
    <property type="match status" value="1"/>
</dbReference>
<feature type="domain" description="Pentraxin (PTX)" evidence="11">
    <location>
        <begin position="1"/>
        <end position="106"/>
    </location>
</feature>
<evidence type="ECO:0000313" key="12">
    <source>
        <dbReference type="EMBL" id="ROT79129.1"/>
    </source>
</evidence>
<sequence length="725" mass="82035">MDLEIKSRPLKTDNSDNPRILPGGRVVLGQEQDTPEGGFYLDQVFHAEVADFSFYDGLLTEEESKSFLSCAKNIDRDPLLYVDEEMTIFTMVGDTEVSAITEEDLCFESREFAIAFPFRRNFYDSMNWCNTLKGYIVLPSSAEENKYLHDKFERFNDLCVDQAHTLFYIGLTGSSAGEWKRTANDEPVKWTNFHSSFSQPDAFRPCATVESANGTFTWFTSVCDFEKCIACDFDAQPRLLLRGFCPSSLFERNFYLHDYVNGRPLFDGKEHSRLYWNSSAWVIVSRRHPGIRASMVMENPEEYPIGLHTWEVEGDACGKEKVSIIYIYMFSCSYLGATGREFTCNNGSCIAKARRCDLVTDCADLSDELNCEIIHVPGGYSSALPRPSPPATRGLPLLPEGAGHPGDQPVVLQADPRRRAVAEVARLPPPLHEPAEGAPREQGEGHRPPLDAQDLHSRRHQERRRRPPAAQRHLRRGRRGARGGDDDAHLVREETVFSGQNNSLVLEQELTLTSTCQFELRMYPLDSQSCSLTFIIEDLNNKLGVLVKDGLGLGFEGSRRLLEYQLVREEVTVKLDSENVSVVQVDLLFENLYGYYIGNTLVPSLLLITISYLTLFFKIDDFQDRIMVSLTSILVMATFFTQTSANIPKTSYLKLIDAWYVTLISTNFLVLLAAVVVENLRLDRVRLFTHVVRVKASCLNQSLKLLFPAVMFLIILIFLTICLLV</sequence>
<dbReference type="CDD" id="cd00037">
    <property type="entry name" value="CLECT"/>
    <property type="match status" value="1"/>
</dbReference>
<dbReference type="GO" id="GO:0005230">
    <property type="term" value="F:extracellular ligand-gated monoatomic ion channel activity"/>
    <property type="evidence" value="ECO:0007669"/>
    <property type="project" value="InterPro"/>
</dbReference>
<dbReference type="InterPro" id="IPR016186">
    <property type="entry name" value="C-type_lectin-like/link_sf"/>
</dbReference>
<dbReference type="PROSITE" id="PS50068">
    <property type="entry name" value="LDLRA_2"/>
    <property type="match status" value="1"/>
</dbReference>
<feature type="disulfide bond" evidence="7">
    <location>
        <begin position="344"/>
        <end position="362"/>
    </location>
</feature>
<name>A0A423TRP6_PENVA</name>
<dbReference type="InterPro" id="IPR038050">
    <property type="entry name" value="Neuro_actylchol_rec"/>
</dbReference>
<dbReference type="InterPro" id="IPR016187">
    <property type="entry name" value="CTDL_fold"/>
</dbReference>
<dbReference type="GO" id="GO:0004888">
    <property type="term" value="F:transmembrane signaling receptor activity"/>
    <property type="evidence" value="ECO:0007669"/>
    <property type="project" value="InterPro"/>
</dbReference>
<dbReference type="Gene3D" id="4.10.400.10">
    <property type="entry name" value="Low-density Lipoprotein Receptor"/>
    <property type="match status" value="1"/>
</dbReference>
<accession>A0A423TRP6</accession>
<feature type="compositionally biased region" description="Basic and acidic residues" evidence="8">
    <location>
        <begin position="433"/>
        <end position="456"/>
    </location>
</feature>
<keyword evidence="3" id="KW-0677">Repeat</keyword>
<dbReference type="SUPFAM" id="SSF57424">
    <property type="entry name" value="LDL receptor-like module"/>
    <property type="match status" value="1"/>
</dbReference>
<keyword evidence="4 9" id="KW-0472">Membrane</keyword>
<dbReference type="InterPro" id="IPR036734">
    <property type="entry name" value="Neur_chan_lig-bd_sf"/>
</dbReference>
<evidence type="ECO:0000256" key="6">
    <source>
        <dbReference type="ARBA" id="ARBA00023180"/>
    </source>
</evidence>
<proteinExistence type="predicted"/>
<dbReference type="FunFam" id="4.10.400.10:FF:000034">
    <property type="entry name" value="Low-density lipoprotein receptor-related protein 2"/>
    <property type="match status" value="1"/>
</dbReference>
<dbReference type="InterPro" id="IPR006201">
    <property type="entry name" value="Neur_channel"/>
</dbReference>
<keyword evidence="9" id="KW-0812">Transmembrane</keyword>
<dbReference type="CDD" id="cd00112">
    <property type="entry name" value="LDLa"/>
    <property type="match status" value="1"/>
</dbReference>
<dbReference type="Gene3D" id="3.10.100.10">
    <property type="entry name" value="Mannose-Binding Protein A, subunit A"/>
    <property type="match status" value="1"/>
</dbReference>
<dbReference type="OrthoDB" id="6365367at2759"/>
<dbReference type="Gene3D" id="2.70.170.10">
    <property type="entry name" value="Neurotransmitter-gated ion-channel ligand-binding domain"/>
    <property type="match status" value="1"/>
</dbReference>
<dbReference type="Gene3D" id="1.20.58.390">
    <property type="entry name" value="Neurotransmitter-gated ion-channel transmembrane domain"/>
    <property type="match status" value="1"/>
</dbReference>
<dbReference type="GO" id="GO:0016020">
    <property type="term" value="C:membrane"/>
    <property type="evidence" value="ECO:0007669"/>
    <property type="project" value="UniProtKB-SubCell"/>
</dbReference>
<dbReference type="InterPro" id="IPR001304">
    <property type="entry name" value="C-type_lectin-like"/>
</dbReference>
<dbReference type="AlphaFoldDB" id="A0A423TRP6"/>
<evidence type="ECO:0000256" key="2">
    <source>
        <dbReference type="ARBA" id="ARBA00022729"/>
    </source>
</evidence>
<dbReference type="SUPFAM" id="SSF63712">
    <property type="entry name" value="Nicotinic receptor ligand binding domain-like"/>
    <property type="match status" value="1"/>
</dbReference>
<dbReference type="InterPro" id="IPR036055">
    <property type="entry name" value="LDL_receptor-like_sf"/>
</dbReference>
<dbReference type="Proteomes" id="UP000283509">
    <property type="component" value="Unassembled WGS sequence"/>
</dbReference>
<dbReference type="Pfam" id="PF00057">
    <property type="entry name" value="Ldl_recept_a"/>
    <property type="match status" value="1"/>
</dbReference>
<dbReference type="PANTHER" id="PTHR18945">
    <property type="entry name" value="NEUROTRANSMITTER GATED ION CHANNEL"/>
    <property type="match status" value="1"/>
</dbReference>
<dbReference type="InterPro" id="IPR002172">
    <property type="entry name" value="LDrepeatLR_classA_rpt"/>
</dbReference>
<evidence type="ECO:0000256" key="9">
    <source>
        <dbReference type="SAM" id="Phobius"/>
    </source>
</evidence>
<feature type="region of interest" description="Disordered" evidence="8">
    <location>
        <begin position="425"/>
        <end position="487"/>
    </location>
</feature>
<evidence type="ECO:0000256" key="8">
    <source>
        <dbReference type="SAM" id="MobiDB-lite"/>
    </source>
</evidence>
<keyword evidence="13" id="KW-1185">Reference proteome</keyword>
<dbReference type="PROSITE" id="PS00236">
    <property type="entry name" value="NEUROTR_ION_CHANNEL"/>
    <property type="match status" value="1"/>
</dbReference>
<dbReference type="Pfam" id="PF00059">
    <property type="entry name" value="Lectin_C"/>
    <property type="match status" value="1"/>
</dbReference>
<evidence type="ECO:0000256" key="7">
    <source>
        <dbReference type="PROSITE-ProRule" id="PRU00124"/>
    </source>
</evidence>
<keyword evidence="2" id="KW-0732">Signal</keyword>
<feature type="region of interest" description="Disordered" evidence="8">
    <location>
        <begin position="380"/>
        <end position="410"/>
    </location>
</feature>
<dbReference type="InterPro" id="IPR001759">
    <property type="entry name" value="PTX_dom"/>
</dbReference>
<evidence type="ECO:0000256" key="1">
    <source>
        <dbReference type="ARBA" id="ARBA00004141"/>
    </source>
</evidence>
<dbReference type="SUPFAM" id="SSF56436">
    <property type="entry name" value="C-type lectin-like"/>
    <property type="match status" value="1"/>
</dbReference>
<keyword evidence="5 7" id="KW-1015">Disulfide bond</keyword>
<evidence type="ECO:0000256" key="5">
    <source>
        <dbReference type="ARBA" id="ARBA00023157"/>
    </source>
</evidence>
<reference evidence="12 13" key="2">
    <citation type="submission" date="2019-01" db="EMBL/GenBank/DDBJ databases">
        <title>The decoding of complex shrimp genome reveals the adaptation for benthos swimmer, frequently molting mechanism and breeding impact on genome.</title>
        <authorList>
            <person name="Sun Y."/>
            <person name="Gao Y."/>
            <person name="Yu Y."/>
        </authorList>
    </citation>
    <scope>NUCLEOTIDE SEQUENCE [LARGE SCALE GENOMIC DNA]</scope>
    <source>
        <tissue evidence="12">Muscle</tissue>
    </source>
</reference>
<evidence type="ECO:0000313" key="13">
    <source>
        <dbReference type="Proteomes" id="UP000283509"/>
    </source>
</evidence>
<dbReference type="PROSITE" id="PS50041">
    <property type="entry name" value="C_TYPE_LECTIN_2"/>
    <property type="match status" value="1"/>
</dbReference>
<comment type="subcellular location">
    <subcellularLocation>
        <location evidence="1">Membrane</location>
        <topology evidence="1">Multi-pass membrane protein</topology>
    </subcellularLocation>
</comment>
<reference evidence="12 13" key="1">
    <citation type="submission" date="2018-04" db="EMBL/GenBank/DDBJ databases">
        <authorList>
            <person name="Zhang X."/>
            <person name="Yuan J."/>
            <person name="Li F."/>
            <person name="Xiang J."/>
        </authorList>
    </citation>
    <scope>NUCLEOTIDE SEQUENCE [LARGE SCALE GENOMIC DNA]</scope>
    <source>
        <tissue evidence="12">Muscle</tissue>
    </source>
</reference>
<feature type="domain" description="C-type lectin" evidence="10">
    <location>
        <begin position="107"/>
        <end position="232"/>
    </location>
</feature>
<gene>
    <name evidence="12" type="ORF">C7M84_002147</name>
</gene>
<comment type="caution">
    <text evidence="12">The sequence shown here is derived from an EMBL/GenBank/DDBJ whole genome shotgun (WGS) entry which is preliminary data.</text>
</comment>
<evidence type="ECO:0000259" key="11">
    <source>
        <dbReference type="PROSITE" id="PS51828"/>
    </source>
</evidence>
<comment type="caution">
    <text evidence="7">Lacks conserved residue(s) required for the propagation of feature annotation.</text>
</comment>